<feature type="transmembrane region" description="Helical" evidence="1">
    <location>
        <begin position="153"/>
        <end position="168"/>
    </location>
</feature>
<comment type="caution">
    <text evidence="2">The sequence shown here is derived from an EMBL/GenBank/DDBJ whole genome shotgun (WGS) entry which is preliminary data.</text>
</comment>
<evidence type="ECO:0000313" key="3">
    <source>
        <dbReference type="Proteomes" id="UP001144050"/>
    </source>
</evidence>
<sequence length="169" mass="18415">MFRSRRLLVSRWLVVHVVPLFRVAWRVSHPGVLVKGAIRTRSSGRPSRRMRSAAPFRSPRQSCARFNLVGAPWGFPVAAASSTNVSSKAFPMPASIGTLLIVAGFSLTILSQIVIALHAFTGNPLQGVPCLFVPLYVYRYAQKHAVGRMLMRAWYAGLAALAAGTVLLS</sequence>
<feature type="transmembrane region" description="Helical" evidence="1">
    <location>
        <begin position="96"/>
        <end position="119"/>
    </location>
</feature>
<dbReference type="RefSeq" id="WP_271656636.1">
    <property type="nucleotide sequence ID" value="NZ_JAIVFG010000018.1"/>
</dbReference>
<accession>A0AAW5ZQW2</accession>
<reference evidence="2" key="1">
    <citation type="submission" date="2021-09" db="EMBL/GenBank/DDBJ databases">
        <title>Genomic analysis of Ralstonia spp.</title>
        <authorList>
            <person name="Aburjaile F."/>
            <person name="Ariute J.C."/>
            <person name="Pais A.K.L."/>
            <person name="Albuquerque G.M.R."/>
            <person name="Silva A.M.F."/>
            <person name="Brenig B."/>
            <person name="Azevedo V."/>
            <person name="Matiuzzi M."/>
            <person name="Ramos R."/>
            <person name="Goes-Neto A."/>
            <person name="Soares S."/>
            <person name="Iseppon A.M.B."/>
            <person name="Souza E."/>
            <person name="Gama M."/>
        </authorList>
    </citation>
    <scope>NUCLEOTIDE SEQUENCE</scope>
    <source>
        <strain evidence="2">CCRMRs91</strain>
    </source>
</reference>
<protein>
    <submittedName>
        <fullName evidence="2">Uncharacterized protein</fullName>
    </submittedName>
</protein>
<keyword evidence="1" id="KW-0812">Transmembrane</keyword>
<evidence type="ECO:0000256" key="1">
    <source>
        <dbReference type="SAM" id="Phobius"/>
    </source>
</evidence>
<dbReference type="AlphaFoldDB" id="A0AAW5ZQW2"/>
<proteinExistence type="predicted"/>
<dbReference type="EMBL" id="JAIVFG010000018">
    <property type="protein sequence ID" value="MDB0571575.1"/>
    <property type="molecule type" value="Genomic_DNA"/>
</dbReference>
<organism evidence="2 3">
    <name type="scientific">Ralstonia solanacearum</name>
    <name type="common">Pseudomonas solanacearum</name>
    <dbReference type="NCBI Taxonomy" id="305"/>
    <lineage>
        <taxon>Bacteria</taxon>
        <taxon>Pseudomonadati</taxon>
        <taxon>Pseudomonadota</taxon>
        <taxon>Betaproteobacteria</taxon>
        <taxon>Burkholderiales</taxon>
        <taxon>Burkholderiaceae</taxon>
        <taxon>Ralstonia</taxon>
        <taxon>Ralstonia solanacearum species complex</taxon>
    </lineage>
</organism>
<keyword evidence="1" id="KW-1133">Transmembrane helix</keyword>
<evidence type="ECO:0000313" key="2">
    <source>
        <dbReference type="EMBL" id="MDB0571575.1"/>
    </source>
</evidence>
<dbReference type="Proteomes" id="UP001144050">
    <property type="component" value="Unassembled WGS sequence"/>
</dbReference>
<gene>
    <name evidence="2" type="ORF">LBW59_12430</name>
</gene>
<keyword evidence="1" id="KW-0472">Membrane</keyword>
<name>A0AAW5ZQW2_RALSL</name>